<sequence>MLHIKVPQLEEIVEGAINQASLEGKPQLISIVNEIEYTSSYDFLDRAKGVDQHRLFWKSAGEDFAMVGVGSAHRILSADSHRFREIESVWNELRKKARVYDPFYVKGTGLVALGGFSFDANQSELTPWEAFPDSQVTIPAYLLTNKGMKSYLSTNVLIFEEDHKQQIIHQINEQQHQLLHGERQELKLPGRTSSVEMESEKWKQSIKQATNDIKKGKLGKVVLARELRVKFNAPVELAAVVEELCETQSNSYIFAFENGGDHFIGATPERLVKVEKQKLISTCLAGRSLVEKMKRKTIS</sequence>
<reference evidence="2 3" key="1">
    <citation type="submission" date="2022-04" db="EMBL/GenBank/DDBJ databases">
        <title>Halobacillus sp. isolated from saltern.</title>
        <authorList>
            <person name="Won M."/>
            <person name="Lee C.-M."/>
            <person name="Woen H.-Y."/>
            <person name="Kwon S.-W."/>
        </authorList>
    </citation>
    <scope>NUCLEOTIDE SEQUENCE [LARGE SCALE GENOMIC DNA]</scope>
    <source>
        <strain evidence="2 3">SSTM10-2</strain>
    </source>
</reference>
<feature type="domain" description="Chorismate-utilising enzyme C-terminal" evidence="1">
    <location>
        <begin position="199"/>
        <end position="286"/>
    </location>
</feature>
<dbReference type="Pfam" id="PF00425">
    <property type="entry name" value="Chorismate_bind"/>
    <property type="match status" value="1"/>
</dbReference>
<proteinExistence type="predicted"/>
<dbReference type="Gene3D" id="3.60.120.10">
    <property type="entry name" value="Anthranilate synthase"/>
    <property type="match status" value="1"/>
</dbReference>
<dbReference type="InterPro" id="IPR015890">
    <property type="entry name" value="Chorismate_C"/>
</dbReference>
<evidence type="ECO:0000313" key="2">
    <source>
        <dbReference type="EMBL" id="UOQ94208.1"/>
    </source>
</evidence>
<evidence type="ECO:0000259" key="1">
    <source>
        <dbReference type="Pfam" id="PF00425"/>
    </source>
</evidence>
<dbReference type="InterPro" id="IPR005801">
    <property type="entry name" value="ADC_synthase"/>
</dbReference>
<evidence type="ECO:0000313" key="3">
    <source>
        <dbReference type="Proteomes" id="UP000831880"/>
    </source>
</evidence>
<name>A0ABY4H1E6_9BACI</name>
<keyword evidence="3" id="KW-1185">Reference proteome</keyword>
<dbReference type="PANTHER" id="PTHR42839:SF1">
    <property type="entry name" value="ISOCHORISMATE SYNTHASE MENF"/>
    <property type="match status" value="1"/>
</dbReference>
<dbReference type="Proteomes" id="UP000831880">
    <property type="component" value="Chromosome"/>
</dbReference>
<dbReference type="EMBL" id="CP095074">
    <property type="protein sequence ID" value="UOQ94208.1"/>
    <property type="molecule type" value="Genomic_DNA"/>
</dbReference>
<organism evidence="2 3">
    <name type="scientific">Halobacillus shinanisalinarum</name>
    <dbReference type="NCBI Taxonomy" id="2932258"/>
    <lineage>
        <taxon>Bacteria</taxon>
        <taxon>Bacillati</taxon>
        <taxon>Bacillota</taxon>
        <taxon>Bacilli</taxon>
        <taxon>Bacillales</taxon>
        <taxon>Bacillaceae</taxon>
        <taxon>Halobacillus</taxon>
    </lineage>
</organism>
<gene>
    <name evidence="2" type="ORF">MUO14_04390</name>
</gene>
<dbReference type="PANTHER" id="PTHR42839">
    <property type="entry name" value="ISOCHORISMATE SYNTHASE ENTC"/>
    <property type="match status" value="1"/>
</dbReference>
<protein>
    <submittedName>
        <fullName evidence="2">Chorismate-binding protein</fullName>
    </submittedName>
</protein>
<dbReference type="SUPFAM" id="SSF56322">
    <property type="entry name" value="ADC synthase"/>
    <property type="match status" value="1"/>
</dbReference>
<accession>A0ABY4H1E6</accession>